<reference evidence="14 15" key="1">
    <citation type="journal article" date="2024" name="Proc. Natl. Acad. Sci. U.S.A.">
        <title>The genetic regulatory architecture and epigenomic basis for age-related changes in rattlesnake venom.</title>
        <authorList>
            <person name="Hogan M.P."/>
            <person name="Holding M.L."/>
            <person name="Nystrom G.S."/>
            <person name="Colston T.J."/>
            <person name="Bartlett D.A."/>
            <person name="Mason A.J."/>
            <person name="Ellsworth S.A."/>
            <person name="Rautsaw R.M."/>
            <person name="Lawrence K.C."/>
            <person name="Strickland J.L."/>
            <person name="He B."/>
            <person name="Fraser P."/>
            <person name="Margres M.J."/>
            <person name="Gilbert D.M."/>
            <person name="Gibbs H.L."/>
            <person name="Parkinson C.L."/>
            <person name="Rokyta D.R."/>
        </authorList>
    </citation>
    <scope>NUCLEOTIDE SEQUENCE [LARGE SCALE GENOMIC DNA]</scope>
    <source>
        <strain evidence="14">DRR0105</strain>
    </source>
</reference>
<evidence type="ECO:0000256" key="7">
    <source>
        <dbReference type="ARBA" id="ARBA00022840"/>
    </source>
</evidence>
<feature type="domain" description="NOL9 C-terminal" evidence="13">
    <location>
        <begin position="571"/>
        <end position="672"/>
    </location>
</feature>
<evidence type="ECO:0000259" key="12">
    <source>
        <dbReference type="Pfam" id="PF24419"/>
    </source>
</evidence>
<feature type="domain" description="NOL9 N-terminal" evidence="12">
    <location>
        <begin position="148"/>
        <end position="285"/>
    </location>
</feature>
<keyword evidence="7" id="KW-0067">ATP-binding</keyword>
<accession>A0AAW1ARN1</accession>
<dbReference type="Gene3D" id="3.40.50.300">
    <property type="entry name" value="P-loop containing nucleotide triphosphate hydrolases"/>
    <property type="match status" value="1"/>
</dbReference>
<evidence type="ECO:0000256" key="9">
    <source>
        <dbReference type="ARBA" id="ARBA00071212"/>
    </source>
</evidence>
<comment type="similarity">
    <text evidence="2">Belongs to the Clp1 family. NOL9/GRC3 subfamily.</text>
</comment>
<gene>
    <name evidence="14" type="ORF">NXF25_017738</name>
</gene>
<keyword evidence="15" id="KW-1185">Reference proteome</keyword>
<keyword evidence="6" id="KW-0418">Kinase</keyword>
<dbReference type="PANTHER" id="PTHR12755">
    <property type="entry name" value="CLEAVAGE/POLYADENYLATION FACTOR IA SUBUNIT CLP1P"/>
    <property type="match status" value="1"/>
</dbReference>
<evidence type="ECO:0000256" key="6">
    <source>
        <dbReference type="ARBA" id="ARBA00022777"/>
    </source>
</evidence>
<name>A0AAW1ARN1_CROAD</name>
<feature type="region of interest" description="Disordered" evidence="10">
    <location>
        <begin position="1"/>
        <end position="95"/>
    </location>
</feature>
<dbReference type="Pfam" id="PF16575">
    <property type="entry name" value="CLP1_P"/>
    <property type="match status" value="1"/>
</dbReference>
<protein>
    <recommendedName>
        <fullName evidence="9">Polynucleotide 5'-hydroxyl-kinase NOL9</fullName>
    </recommendedName>
</protein>
<dbReference type="Pfam" id="PF24419">
    <property type="entry name" value="Cupin_NOL9"/>
    <property type="match status" value="1"/>
</dbReference>
<dbReference type="InterPro" id="IPR057573">
    <property type="entry name" value="NOL9_N"/>
</dbReference>
<organism evidence="14 15">
    <name type="scientific">Crotalus adamanteus</name>
    <name type="common">Eastern diamondback rattlesnake</name>
    <dbReference type="NCBI Taxonomy" id="8729"/>
    <lineage>
        <taxon>Eukaryota</taxon>
        <taxon>Metazoa</taxon>
        <taxon>Chordata</taxon>
        <taxon>Craniata</taxon>
        <taxon>Vertebrata</taxon>
        <taxon>Euteleostomi</taxon>
        <taxon>Lepidosauria</taxon>
        <taxon>Squamata</taxon>
        <taxon>Bifurcata</taxon>
        <taxon>Unidentata</taxon>
        <taxon>Episquamata</taxon>
        <taxon>Toxicofera</taxon>
        <taxon>Serpentes</taxon>
        <taxon>Colubroidea</taxon>
        <taxon>Viperidae</taxon>
        <taxon>Crotalinae</taxon>
        <taxon>Crotalus</taxon>
    </lineage>
</organism>
<dbReference type="EMBL" id="JAOTOJ010000017">
    <property type="protein sequence ID" value="KAK9392151.1"/>
    <property type="molecule type" value="Genomic_DNA"/>
</dbReference>
<dbReference type="GO" id="GO:0000448">
    <property type="term" value="P:cleavage in ITS2 between 5.8S rRNA and LSU-rRNA of tricistronic rRNA transcript (SSU-rRNA, 5.8S rRNA, LSU-rRNA)"/>
    <property type="evidence" value="ECO:0007669"/>
    <property type="project" value="TreeGrafter"/>
</dbReference>
<dbReference type="InterPro" id="IPR027417">
    <property type="entry name" value="P-loop_NTPase"/>
</dbReference>
<evidence type="ECO:0000259" key="11">
    <source>
        <dbReference type="Pfam" id="PF16575"/>
    </source>
</evidence>
<keyword evidence="3" id="KW-0698">rRNA processing</keyword>
<sequence>MAQEESAPQPIKTPVPPQSPLLTSLTPHSLRPPAREAGGRHLGTGSDARDVTKRRGRGMLIRGRAPPPSQPHRRGGPPSRESRRDFVRGRPRGRCGDFFEAPGEVWMAKRRSGGPKRLQNGTAHKEKTPPAPPPELPAKPASLTAAAAGENRAAVLLPSEQTLTFTGKCRLTCLYGSVQVLGFTIAPDQPPYDLFSPHTYCALTVEAAASKEGTEKSKKEMKLEAKAVLRAHFVPREARCRLLKSFRPHCSILLLEQLDTPATKFILSHPEFSQVFRAKKQSFSFILEDPVLASAGLERLEPSRGLLVSQSMHSAIGELIHACRVEDEGCPVILVCGPKSIGKSTFNRYLMNLLLNCLPCLEYLECDLGQPEFTPPGCISLVNVREPVLGPPFAHQRPPRKMAFYGDNSCEHDTERYLDTLKYVFGGYERDVPLLVNTMGWVKGAGLLLLIDTIRLLSPTHVVQMSTEDFKDLPQLSADYIRSTAGLHTRGKPSLKRKNPGGSWEHCRNQRGSHAPQPGHQLLRVQPKFPGAGVPGKGRAHSSTLRSLTMVGYVGQLQPPDLEAVVPLPSLVPYQVPFSAVVLKVIHVDVEPTHILCSLNASWVGLCHLPDQIPCKAEGPVVLTQTPLCDCLGFGIVRGVEMTSKLYYILTPVAPEILRRVNCLLIGNIAIPNCIFLNQARTGGEIPYVTSDYNFDVSGAGKLKIKKHLQRREHRRL</sequence>
<evidence type="ECO:0000256" key="3">
    <source>
        <dbReference type="ARBA" id="ARBA00022552"/>
    </source>
</evidence>
<dbReference type="InterPro" id="IPR045116">
    <property type="entry name" value="Clp1/Grc3"/>
</dbReference>
<feature type="compositionally biased region" description="Low complexity" evidence="10">
    <location>
        <begin position="20"/>
        <end position="32"/>
    </location>
</feature>
<dbReference type="GO" id="GO:0005730">
    <property type="term" value="C:nucleolus"/>
    <property type="evidence" value="ECO:0007669"/>
    <property type="project" value="UniProtKB-SubCell"/>
</dbReference>
<dbReference type="Proteomes" id="UP001474421">
    <property type="component" value="Unassembled WGS sequence"/>
</dbReference>
<dbReference type="GO" id="GO:0005524">
    <property type="term" value="F:ATP binding"/>
    <property type="evidence" value="ECO:0007669"/>
    <property type="project" value="UniProtKB-KW"/>
</dbReference>
<keyword evidence="5" id="KW-0547">Nucleotide-binding</keyword>
<keyword evidence="4" id="KW-0808">Transferase</keyword>
<evidence type="ECO:0000256" key="5">
    <source>
        <dbReference type="ARBA" id="ARBA00022741"/>
    </source>
</evidence>
<evidence type="ECO:0000256" key="8">
    <source>
        <dbReference type="ARBA" id="ARBA00023242"/>
    </source>
</evidence>
<feature type="domain" description="Clp1 P-loop" evidence="11">
    <location>
        <begin position="337"/>
        <end position="470"/>
    </location>
</feature>
<comment type="subcellular location">
    <subcellularLocation>
        <location evidence="1">Nucleus</location>
        <location evidence="1">Nucleolus</location>
    </subcellularLocation>
</comment>
<evidence type="ECO:0000256" key="1">
    <source>
        <dbReference type="ARBA" id="ARBA00004604"/>
    </source>
</evidence>
<proteinExistence type="inferred from homology"/>
<dbReference type="Pfam" id="PF25467">
    <property type="entry name" value="NOL9_C"/>
    <property type="match status" value="1"/>
</dbReference>
<evidence type="ECO:0000256" key="2">
    <source>
        <dbReference type="ARBA" id="ARBA00011003"/>
    </source>
</evidence>
<evidence type="ECO:0000313" key="14">
    <source>
        <dbReference type="EMBL" id="KAK9392151.1"/>
    </source>
</evidence>
<comment type="caution">
    <text evidence="14">The sequence shown here is derived from an EMBL/GenBank/DDBJ whole genome shotgun (WGS) entry which is preliminary data.</text>
</comment>
<dbReference type="InterPro" id="IPR057570">
    <property type="entry name" value="NOL9_C"/>
</dbReference>
<dbReference type="GO" id="GO:0051731">
    <property type="term" value="F:polynucleotide 5'-hydroxyl-kinase activity"/>
    <property type="evidence" value="ECO:0007669"/>
    <property type="project" value="InterPro"/>
</dbReference>
<feature type="compositionally biased region" description="Basic residues" evidence="10">
    <location>
        <begin position="489"/>
        <end position="499"/>
    </location>
</feature>
<evidence type="ECO:0000313" key="15">
    <source>
        <dbReference type="Proteomes" id="UP001474421"/>
    </source>
</evidence>
<evidence type="ECO:0000256" key="4">
    <source>
        <dbReference type="ARBA" id="ARBA00022679"/>
    </source>
</evidence>
<feature type="region of interest" description="Disordered" evidence="10">
    <location>
        <begin position="109"/>
        <end position="140"/>
    </location>
</feature>
<evidence type="ECO:0000256" key="10">
    <source>
        <dbReference type="SAM" id="MobiDB-lite"/>
    </source>
</evidence>
<feature type="region of interest" description="Disordered" evidence="10">
    <location>
        <begin position="487"/>
        <end position="528"/>
    </location>
</feature>
<dbReference type="PANTHER" id="PTHR12755:SF3">
    <property type="entry name" value="POLYNUCLEOTIDE 5'-HYDROXYL-KINASE NOL9"/>
    <property type="match status" value="1"/>
</dbReference>
<dbReference type="InterPro" id="IPR032319">
    <property type="entry name" value="CLP1_P"/>
</dbReference>
<evidence type="ECO:0000259" key="13">
    <source>
        <dbReference type="Pfam" id="PF25467"/>
    </source>
</evidence>
<dbReference type="AlphaFoldDB" id="A0AAW1ARN1"/>
<keyword evidence="8" id="KW-0539">Nucleus</keyword>